<evidence type="ECO:0000256" key="1">
    <source>
        <dbReference type="ARBA" id="ARBA00022679"/>
    </source>
</evidence>
<evidence type="ECO:0000259" key="3">
    <source>
        <dbReference type="PROSITE" id="PS51186"/>
    </source>
</evidence>
<dbReference type="Pfam" id="PF00583">
    <property type="entry name" value="Acetyltransf_1"/>
    <property type="match status" value="1"/>
</dbReference>
<organism evidence="4 5">
    <name type="scientific">Cochliobolus heterostrophus (strain C5 / ATCC 48332 / race O)</name>
    <name type="common">Southern corn leaf blight fungus</name>
    <name type="synonym">Bipolaris maydis</name>
    <dbReference type="NCBI Taxonomy" id="701091"/>
    <lineage>
        <taxon>Eukaryota</taxon>
        <taxon>Fungi</taxon>
        <taxon>Dikarya</taxon>
        <taxon>Ascomycota</taxon>
        <taxon>Pezizomycotina</taxon>
        <taxon>Dothideomycetes</taxon>
        <taxon>Pleosporomycetidae</taxon>
        <taxon>Pleosporales</taxon>
        <taxon>Pleosporineae</taxon>
        <taxon>Pleosporaceae</taxon>
        <taxon>Bipolaris</taxon>
    </lineage>
</organism>
<dbReference type="GO" id="GO:0016747">
    <property type="term" value="F:acyltransferase activity, transferring groups other than amino-acyl groups"/>
    <property type="evidence" value="ECO:0007669"/>
    <property type="project" value="InterPro"/>
</dbReference>
<dbReference type="STRING" id="701091.M2VC47"/>
<dbReference type="Gene3D" id="3.40.630.30">
    <property type="match status" value="1"/>
</dbReference>
<keyword evidence="2" id="KW-0012">Acyltransferase</keyword>
<dbReference type="OrthoDB" id="41532at2759"/>
<accession>M2VC47</accession>
<evidence type="ECO:0000313" key="5">
    <source>
        <dbReference type="Proteomes" id="UP000016936"/>
    </source>
</evidence>
<dbReference type="PANTHER" id="PTHR43877">
    <property type="entry name" value="AMINOALKYLPHOSPHONATE N-ACETYLTRANSFERASE-RELATED-RELATED"/>
    <property type="match status" value="1"/>
</dbReference>
<dbReference type="SUPFAM" id="SSF55729">
    <property type="entry name" value="Acyl-CoA N-acyltransferases (Nat)"/>
    <property type="match status" value="1"/>
</dbReference>
<dbReference type="PROSITE" id="PS51186">
    <property type="entry name" value="GNAT"/>
    <property type="match status" value="1"/>
</dbReference>
<dbReference type="EMBL" id="KB445569">
    <property type="protein sequence ID" value="EMD97557.1"/>
    <property type="molecule type" value="Genomic_DNA"/>
</dbReference>
<dbReference type="InterPro" id="IPR050832">
    <property type="entry name" value="Bact_Acetyltransf"/>
</dbReference>
<feature type="domain" description="N-acetyltransferase" evidence="3">
    <location>
        <begin position="5"/>
        <end position="164"/>
    </location>
</feature>
<keyword evidence="5" id="KW-1185">Reference proteome</keyword>
<dbReference type="InterPro" id="IPR016181">
    <property type="entry name" value="Acyl_CoA_acyltransferase"/>
</dbReference>
<name>M2VC47_COCH5</name>
<keyword evidence="1" id="KW-0808">Transferase</keyword>
<protein>
    <recommendedName>
        <fullName evidence="3">N-acetyltransferase domain-containing protein</fullName>
    </recommendedName>
</protein>
<dbReference type="Proteomes" id="UP000016936">
    <property type="component" value="Unassembled WGS sequence"/>
</dbReference>
<dbReference type="OMA" id="TEVVGWD"/>
<proteinExistence type="predicted"/>
<reference evidence="5" key="2">
    <citation type="journal article" date="2013" name="PLoS Genet.">
        <title>Comparative genome structure, secondary metabolite, and effector coding capacity across Cochliobolus pathogens.</title>
        <authorList>
            <person name="Condon B.J."/>
            <person name="Leng Y."/>
            <person name="Wu D."/>
            <person name="Bushley K.E."/>
            <person name="Ohm R.A."/>
            <person name="Otillar R."/>
            <person name="Martin J."/>
            <person name="Schackwitz W."/>
            <person name="Grimwood J."/>
            <person name="MohdZainudin N."/>
            <person name="Xue C."/>
            <person name="Wang R."/>
            <person name="Manning V.A."/>
            <person name="Dhillon B."/>
            <person name="Tu Z.J."/>
            <person name="Steffenson B.J."/>
            <person name="Salamov A."/>
            <person name="Sun H."/>
            <person name="Lowry S."/>
            <person name="LaButti K."/>
            <person name="Han J."/>
            <person name="Copeland A."/>
            <person name="Lindquist E."/>
            <person name="Barry K."/>
            <person name="Schmutz J."/>
            <person name="Baker S.E."/>
            <person name="Ciuffetti L.M."/>
            <person name="Grigoriev I.V."/>
            <person name="Zhong S."/>
            <person name="Turgeon B.G."/>
        </authorList>
    </citation>
    <scope>NUCLEOTIDE SEQUENCE [LARGE SCALE GENOMIC DNA]</scope>
    <source>
        <strain evidence="5">C5 / ATCC 48332 / race O</strain>
    </source>
</reference>
<reference evidence="4 5" key="1">
    <citation type="journal article" date="2012" name="PLoS Pathog.">
        <title>Diverse lifestyles and strategies of plant pathogenesis encoded in the genomes of eighteen Dothideomycetes fungi.</title>
        <authorList>
            <person name="Ohm R.A."/>
            <person name="Feau N."/>
            <person name="Henrissat B."/>
            <person name="Schoch C.L."/>
            <person name="Horwitz B.A."/>
            <person name="Barry K.W."/>
            <person name="Condon B.J."/>
            <person name="Copeland A.C."/>
            <person name="Dhillon B."/>
            <person name="Glaser F."/>
            <person name="Hesse C.N."/>
            <person name="Kosti I."/>
            <person name="LaButti K."/>
            <person name="Lindquist E.A."/>
            <person name="Lucas S."/>
            <person name="Salamov A.A."/>
            <person name="Bradshaw R.E."/>
            <person name="Ciuffetti L."/>
            <person name="Hamelin R.C."/>
            <person name="Kema G.H.J."/>
            <person name="Lawrence C."/>
            <person name="Scott J.A."/>
            <person name="Spatafora J.W."/>
            <person name="Turgeon B.G."/>
            <person name="de Wit P.J.G.M."/>
            <person name="Zhong S."/>
            <person name="Goodwin S.B."/>
            <person name="Grigoriev I.V."/>
        </authorList>
    </citation>
    <scope>NUCLEOTIDE SEQUENCE [LARGE SCALE GENOMIC DNA]</scope>
    <source>
        <strain evidence="5">C5 / ATCC 48332 / race O</strain>
    </source>
</reference>
<dbReference type="AlphaFoldDB" id="M2VC47"/>
<gene>
    <name evidence="4" type="ORF">COCHEDRAFT_1164638</name>
</gene>
<dbReference type="eggNOG" id="ENOG502SSMM">
    <property type="taxonomic scope" value="Eukaryota"/>
</dbReference>
<dbReference type="InterPro" id="IPR000182">
    <property type="entry name" value="GNAT_dom"/>
</dbReference>
<dbReference type="HOGENOM" id="CLU_013985_11_8_1"/>
<dbReference type="CDD" id="cd04301">
    <property type="entry name" value="NAT_SF"/>
    <property type="match status" value="1"/>
</dbReference>
<sequence>MSQADEIAVLFQSWDHPDSIHLRSKQRAEILSLAGDDPGTPPTASNVPIFVVAYLSGIPVGCGGLRPLQDLSGLGHDNAAEIKRMFVDPAHRGAIGSGTSIAHRILRELESEARGRGWSVLVLETGDLLVGARRFYEKCGFVPRGKFGSYIDAPHSVFYEKSLGEV</sequence>
<dbReference type="PANTHER" id="PTHR43877:SF2">
    <property type="entry name" value="AMINOALKYLPHOSPHONATE N-ACETYLTRANSFERASE-RELATED"/>
    <property type="match status" value="1"/>
</dbReference>
<evidence type="ECO:0000313" key="4">
    <source>
        <dbReference type="EMBL" id="EMD97557.1"/>
    </source>
</evidence>
<evidence type="ECO:0000256" key="2">
    <source>
        <dbReference type="ARBA" id="ARBA00023315"/>
    </source>
</evidence>